<accession>A0ABD5NT59</accession>
<name>A0ABD5NT59_9EURY</name>
<organism evidence="2 3">
    <name type="scientific">Halovivax cerinus</name>
    <dbReference type="NCBI Taxonomy" id="1487865"/>
    <lineage>
        <taxon>Archaea</taxon>
        <taxon>Methanobacteriati</taxon>
        <taxon>Methanobacteriota</taxon>
        <taxon>Stenosarchaea group</taxon>
        <taxon>Halobacteria</taxon>
        <taxon>Halobacteriales</taxon>
        <taxon>Natrialbaceae</taxon>
        <taxon>Halovivax</taxon>
    </lineage>
</organism>
<reference evidence="2 3" key="1">
    <citation type="journal article" date="2019" name="Int. J. Syst. Evol. Microbiol.">
        <title>The Global Catalogue of Microorganisms (GCM) 10K type strain sequencing project: providing services to taxonomists for standard genome sequencing and annotation.</title>
        <authorList>
            <consortium name="The Broad Institute Genomics Platform"/>
            <consortium name="The Broad Institute Genome Sequencing Center for Infectious Disease"/>
            <person name="Wu L."/>
            <person name="Ma J."/>
        </authorList>
    </citation>
    <scope>NUCLEOTIDE SEQUENCE [LARGE SCALE GENOMIC DNA]</scope>
    <source>
        <strain evidence="2 3">IBRC-M 10256</strain>
    </source>
</reference>
<protein>
    <submittedName>
        <fullName evidence="2">Type II toxin-antitoxin system RelE/ParE family toxin</fullName>
    </submittedName>
</protein>
<keyword evidence="1" id="KW-1277">Toxin-antitoxin system</keyword>
<dbReference type="AlphaFoldDB" id="A0ABD5NT59"/>
<dbReference type="InterPro" id="IPR007712">
    <property type="entry name" value="RelE/ParE_toxin"/>
</dbReference>
<dbReference type="RefSeq" id="WP_256532546.1">
    <property type="nucleotide sequence ID" value="NZ_CP101824.1"/>
</dbReference>
<keyword evidence="3" id="KW-1185">Reference proteome</keyword>
<dbReference type="Gene3D" id="3.30.2310.20">
    <property type="entry name" value="RelE-like"/>
    <property type="match status" value="1"/>
</dbReference>
<sequence>MTEDGWTWELAETATTDLDSLAPDEQDRILDKLDEIVTSPWRDPPEYGEPLRNSPYRKIRVGGFRLSVTFRRRDRRLIVARIKRRSGAYTADDD</sequence>
<dbReference type="InterPro" id="IPR035093">
    <property type="entry name" value="RelE/ParE_toxin_dom_sf"/>
</dbReference>
<comment type="caution">
    <text evidence="2">The sequence shown here is derived from an EMBL/GenBank/DDBJ whole genome shotgun (WGS) entry which is preliminary data.</text>
</comment>
<evidence type="ECO:0000313" key="2">
    <source>
        <dbReference type="EMBL" id="MFC3960268.1"/>
    </source>
</evidence>
<dbReference type="EMBL" id="JBHSAQ010000016">
    <property type="protein sequence ID" value="MFC3960268.1"/>
    <property type="molecule type" value="Genomic_DNA"/>
</dbReference>
<evidence type="ECO:0000313" key="3">
    <source>
        <dbReference type="Proteomes" id="UP001595846"/>
    </source>
</evidence>
<proteinExistence type="predicted"/>
<dbReference type="Pfam" id="PF05016">
    <property type="entry name" value="ParE_toxin"/>
    <property type="match status" value="1"/>
</dbReference>
<dbReference type="GeneID" id="73901638"/>
<gene>
    <name evidence="2" type="ORF">ACFOUR_18085</name>
</gene>
<dbReference type="Proteomes" id="UP001595846">
    <property type="component" value="Unassembled WGS sequence"/>
</dbReference>
<dbReference type="SUPFAM" id="SSF143011">
    <property type="entry name" value="RelE-like"/>
    <property type="match status" value="1"/>
</dbReference>
<evidence type="ECO:0000256" key="1">
    <source>
        <dbReference type="ARBA" id="ARBA00022649"/>
    </source>
</evidence>